<proteinExistence type="predicted"/>
<accession>G9NM66</accession>
<gene>
    <name evidence="1" type="ORF">TRIATDRAFT_298220</name>
</gene>
<dbReference type="HOGENOM" id="CLU_2223617_0_0_1"/>
<dbReference type="AlphaFoldDB" id="G9NM66"/>
<sequence>MNIDRIATRHIRRHAGHSGPIRLTLPLVRSFVLGDCIHLALHINKQVVRCLLRRQTERWVCDAGTGGKGHLHARVGRCKLQLTTCSSMDEVLQAQCPLHGIRSSCT</sequence>
<name>G9NM66_HYPAI</name>
<organism evidence="1 2">
    <name type="scientific">Hypocrea atroviridis (strain ATCC 20476 / IMI 206040)</name>
    <name type="common">Trichoderma atroviride</name>
    <dbReference type="NCBI Taxonomy" id="452589"/>
    <lineage>
        <taxon>Eukaryota</taxon>
        <taxon>Fungi</taxon>
        <taxon>Dikarya</taxon>
        <taxon>Ascomycota</taxon>
        <taxon>Pezizomycotina</taxon>
        <taxon>Sordariomycetes</taxon>
        <taxon>Hypocreomycetidae</taxon>
        <taxon>Hypocreales</taxon>
        <taxon>Hypocreaceae</taxon>
        <taxon>Trichoderma</taxon>
    </lineage>
</organism>
<protein>
    <submittedName>
        <fullName evidence="1">Uncharacterized protein</fullName>
    </submittedName>
</protein>
<comment type="caution">
    <text evidence="1">The sequence shown here is derived from an EMBL/GenBank/DDBJ whole genome shotgun (WGS) entry which is preliminary data.</text>
</comment>
<keyword evidence="2" id="KW-1185">Reference proteome</keyword>
<dbReference type="Proteomes" id="UP000005426">
    <property type="component" value="Unassembled WGS sequence"/>
</dbReference>
<evidence type="ECO:0000313" key="2">
    <source>
        <dbReference type="Proteomes" id="UP000005426"/>
    </source>
</evidence>
<dbReference type="EMBL" id="ABDG02000019">
    <property type="protein sequence ID" value="EHK47998.1"/>
    <property type="molecule type" value="Genomic_DNA"/>
</dbReference>
<evidence type="ECO:0000313" key="1">
    <source>
        <dbReference type="EMBL" id="EHK47998.1"/>
    </source>
</evidence>
<reference evidence="1 2" key="1">
    <citation type="journal article" date="2011" name="Genome Biol.">
        <title>Comparative genome sequence analysis underscores mycoparasitism as the ancestral life style of Trichoderma.</title>
        <authorList>
            <person name="Kubicek C.P."/>
            <person name="Herrera-Estrella A."/>
            <person name="Seidl-Seiboth V."/>
            <person name="Martinez D.A."/>
            <person name="Druzhinina I.S."/>
            <person name="Thon M."/>
            <person name="Zeilinger S."/>
            <person name="Casas-Flores S."/>
            <person name="Horwitz B.A."/>
            <person name="Mukherjee P.K."/>
            <person name="Mukherjee M."/>
            <person name="Kredics L."/>
            <person name="Alcaraz L.D."/>
            <person name="Aerts A."/>
            <person name="Antal Z."/>
            <person name="Atanasova L."/>
            <person name="Cervantes-Badillo M.G."/>
            <person name="Challacombe J."/>
            <person name="Chertkov O."/>
            <person name="McCluskey K."/>
            <person name="Coulpier F."/>
            <person name="Deshpande N."/>
            <person name="von Doehren H."/>
            <person name="Ebbole D.J."/>
            <person name="Esquivel-Naranjo E.U."/>
            <person name="Fekete E."/>
            <person name="Flipphi M."/>
            <person name="Glaser F."/>
            <person name="Gomez-Rodriguez E.Y."/>
            <person name="Gruber S."/>
            <person name="Han C."/>
            <person name="Henrissat B."/>
            <person name="Hermosa R."/>
            <person name="Hernandez-Onate M."/>
            <person name="Karaffa L."/>
            <person name="Kosti I."/>
            <person name="Le Crom S."/>
            <person name="Lindquist E."/>
            <person name="Lucas S."/>
            <person name="Luebeck M."/>
            <person name="Luebeck P.S."/>
            <person name="Margeot A."/>
            <person name="Metz B."/>
            <person name="Misra M."/>
            <person name="Nevalainen H."/>
            <person name="Omann M."/>
            <person name="Packer N."/>
            <person name="Perrone G."/>
            <person name="Uresti-Rivera E.E."/>
            <person name="Salamov A."/>
            <person name="Schmoll M."/>
            <person name="Seiboth B."/>
            <person name="Shapiro H."/>
            <person name="Sukno S."/>
            <person name="Tamayo-Ramos J.A."/>
            <person name="Tisch D."/>
            <person name="Wiest A."/>
            <person name="Wilkinson H.H."/>
            <person name="Zhang M."/>
            <person name="Coutinho P.M."/>
            <person name="Kenerley C.M."/>
            <person name="Monte E."/>
            <person name="Baker S.E."/>
            <person name="Grigoriev I.V."/>
        </authorList>
    </citation>
    <scope>NUCLEOTIDE SEQUENCE [LARGE SCALE GENOMIC DNA]</scope>
    <source>
        <strain evidence="2">ATCC 20476 / IMI 206040</strain>
    </source>
</reference>